<feature type="compositionally biased region" description="Basic and acidic residues" evidence="1">
    <location>
        <begin position="298"/>
        <end position="309"/>
    </location>
</feature>
<protein>
    <recommendedName>
        <fullName evidence="2">Brix domain-containing protein</fullName>
    </recommendedName>
</protein>
<dbReference type="GO" id="GO:0000027">
    <property type="term" value="P:ribosomal large subunit assembly"/>
    <property type="evidence" value="ECO:0007669"/>
    <property type="project" value="TreeGrafter"/>
</dbReference>
<feature type="region of interest" description="Disordered" evidence="1">
    <location>
        <begin position="1"/>
        <end position="27"/>
    </location>
</feature>
<dbReference type="STRING" id="1220924.W2S8D8"/>
<feature type="compositionally biased region" description="Basic residues" evidence="1">
    <location>
        <begin position="1"/>
        <end position="10"/>
    </location>
</feature>
<evidence type="ECO:0000313" key="3">
    <source>
        <dbReference type="EMBL" id="ETN44204.1"/>
    </source>
</evidence>
<name>W2S8D8_CYPE1</name>
<dbReference type="GeneID" id="19978094"/>
<accession>W2S8D8</accession>
<evidence type="ECO:0000259" key="2">
    <source>
        <dbReference type="PROSITE" id="PS50833"/>
    </source>
</evidence>
<gene>
    <name evidence="3" type="ORF">HMPREF1541_10755</name>
</gene>
<dbReference type="InterPro" id="IPR007109">
    <property type="entry name" value="Brix"/>
</dbReference>
<dbReference type="OrthoDB" id="10261452at2759"/>
<dbReference type="GO" id="GO:0006364">
    <property type="term" value="P:rRNA processing"/>
    <property type="evidence" value="ECO:0007669"/>
    <property type="project" value="InterPro"/>
</dbReference>
<feature type="compositionally biased region" description="Acidic residues" evidence="1">
    <location>
        <begin position="445"/>
        <end position="460"/>
    </location>
</feature>
<feature type="compositionally biased region" description="Basic and acidic residues" evidence="1">
    <location>
        <begin position="233"/>
        <end position="249"/>
    </location>
</feature>
<dbReference type="HOGENOM" id="CLU_026936_2_0_1"/>
<dbReference type="Pfam" id="PF04427">
    <property type="entry name" value="Brix"/>
    <property type="match status" value="1"/>
</dbReference>
<dbReference type="AlphaFoldDB" id="W2S8D8"/>
<evidence type="ECO:0000256" key="1">
    <source>
        <dbReference type="SAM" id="MobiDB-lite"/>
    </source>
</evidence>
<dbReference type="GO" id="GO:0030687">
    <property type="term" value="C:preribosome, large subunit precursor"/>
    <property type="evidence" value="ECO:0007669"/>
    <property type="project" value="TreeGrafter"/>
</dbReference>
<dbReference type="Proteomes" id="UP000030752">
    <property type="component" value="Unassembled WGS sequence"/>
</dbReference>
<dbReference type="SMART" id="SM00879">
    <property type="entry name" value="Brix"/>
    <property type="match status" value="1"/>
</dbReference>
<evidence type="ECO:0000313" key="4">
    <source>
        <dbReference type="Proteomes" id="UP000030752"/>
    </source>
</evidence>
<feature type="compositionally biased region" description="Acidic residues" evidence="1">
    <location>
        <begin position="408"/>
        <end position="438"/>
    </location>
</feature>
<keyword evidence="4" id="KW-1185">Reference proteome</keyword>
<dbReference type="PROSITE" id="PS50833">
    <property type="entry name" value="BRIX"/>
    <property type="match status" value="1"/>
</dbReference>
<dbReference type="PANTHER" id="PTHR12661">
    <property type="entry name" value="PETER PAN-RELATED"/>
    <property type="match status" value="1"/>
</dbReference>
<organism evidence="3 4">
    <name type="scientific">Cyphellophora europaea (strain CBS 101466)</name>
    <name type="common">Phialophora europaea</name>
    <dbReference type="NCBI Taxonomy" id="1220924"/>
    <lineage>
        <taxon>Eukaryota</taxon>
        <taxon>Fungi</taxon>
        <taxon>Dikarya</taxon>
        <taxon>Ascomycota</taxon>
        <taxon>Pezizomycotina</taxon>
        <taxon>Eurotiomycetes</taxon>
        <taxon>Chaetothyriomycetidae</taxon>
        <taxon>Chaetothyriales</taxon>
        <taxon>Cyphellophoraceae</taxon>
        <taxon>Cyphellophora</taxon>
    </lineage>
</organism>
<dbReference type="InParanoid" id="W2S8D8"/>
<feature type="domain" description="Brix" evidence="2">
    <location>
        <begin position="29"/>
        <end position="351"/>
    </location>
</feature>
<dbReference type="eggNOG" id="KOG2963">
    <property type="taxonomic scope" value="Eukaryota"/>
</dbReference>
<feature type="compositionally biased region" description="Acidic residues" evidence="1">
    <location>
        <begin position="278"/>
        <end position="290"/>
    </location>
</feature>
<dbReference type="VEuPathDB" id="FungiDB:HMPREF1541_10755"/>
<dbReference type="FunCoup" id="W2S8D8">
    <property type="interactions" value="828"/>
</dbReference>
<dbReference type="GO" id="GO:0019843">
    <property type="term" value="F:rRNA binding"/>
    <property type="evidence" value="ECO:0007669"/>
    <property type="project" value="InterPro"/>
</dbReference>
<sequence length="460" mass="52127">MARPNKKKKTGQVPPAANAKPGGARPPKSLVLRLNPHVSGLSLTNLVSDYRLLMSPDTSARLRERRANRLKDYLAMCGPLGVTHLFMFSRSKAGNVHLRVALTPRGPTLTYRVENYVLAKDVLRQQKRPRQGGKAGEYLRAPLVVMNNFSHTPKEGETKDPVEKQLESLMTTVWQGIFPAITPSTTPLGSIKRILLLNRENTSKSEGEGQYVISLRHYAITTRESGVSKRVRRFDATEQRKREKRKDGRPLPNLGGLEDAADYVLGGDEAGYTSASDTELDSENEVEVLETEAQRVVGRRERQRRREAEANGEETPAAKPKSRVEKRAVKLLELGPRMRLRLVKVEEGICEGRVMWNEFVHKTEEEKVELDSRWKVRRQEKEERRRLQKENVERKRRAREKDGKGGAEGEDDEDMQYGSDLEPEDFDDDDDEGDDVDVEGGAVDDGWEDDEASENDDMQE</sequence>
<proteinExistence type="predicted"/>
<dbReference type="RefSeq" id="XP_008713646.1">
    <property type="nucleotide sequence ID" value="XM_008715424.1"/>
</dbReference>
<feature type="region of interest" description="Disordered" evidence="1">
    <location>
        <begin position="385"/>
        <end position="460"/>
    </location>
</feature>
<dbReference type="EMBL" id="KI635846">
    <property type="protein sequence ID" value="ETN44204.1"/>
    <property type="molecule type" value="Genomic_DNA"/>
</dbReference>
<dbReference type="InterPro" id="IPR045112">
    <property type="entry name" value="PPAN-like"/>
</dbReference>
<dbReference type="PANTHER" id="PTHR12661:SF5">
    <property type="entry name" value="SUPPRESSOR OF SWI4 1 HOMOLOG"/>
    <property type="match status" value="1"/>
</dbReference>
<feature type="region of interest" description="Disordered" evidence="1">
    <location>
        <begin position="233"/>
        <end position="324"/>
    </location>
</feature>
<feature type="compositionally biased region" description="Basic and acidic residues" evidence="1">
    <location>
        <begin position="385"/>
        <end position="407"/>
    </location>
</feature>
<reference evidence="3 4" key="1">
    <citation type="submission" date="2013-03" db="EMBL/GenBank/DDBJ databases">
        <title>The Genome Sequence of Phialophora europaea CBS 101466.</title>
        <authorList>
            <consortium name="The Broad Institute Genomics Platform"/>
            <person name="Cuomo C."/>
            <person name="de Hoog S."/>
            <person name="Gorbushina A."/>
            <person name="Walker B."/>
            <person name="Young S.K."/>
            <person name="Zeng Q."/>
            <person name="Gargeya S."/>
            <person name="Fitzgerald M."/>
            <person name="Haas B."/>
            <person name="Abouelleil A."/>
            <person name="Allen A.W."/>
            <person name="Alvarado L."/>
            <person name="Arachchi H.M."/>
            <person name="Berlin A.M."/>
            <person name="Chapman S.B."/>
            <person name="Gainer-Dewar J."/>
            <person name="Goldberg J."/>
            <person name="Griggs A."/>
            <person name="Gujja S."/>
            <person name="Hansen M."/>
            <person name="Howarth C."/>
            <person name="Imamovic A."/>
            <person name="Ireland A."/>
            <person name="Larimer J."/>
            <person name="McCowan C."/>
            <person name="Murphy C."/>
            <person name="Pearson M."/>
            <person name="Poon T.W."/>
            <person name="Priest M."/>
            <person name="Roberts A."/>
            <person name="Saif S."/>
            <person name="Shea T."/>
            <person name="Sisk P."/>
            <person name="Sykes S."/>
            <person name="Wortman J."/>
            <person name="Nusbaum C."/>
            <person name="Birren B."/>
        </authorList>
    </citation>
    <scope>NUCLEOTIDE SEQUENCE [LARGE SCALE GENOMIC DNA]</scope>
    <source>
        <strain evidence="3 4">CBS 101466</strain>
    </source>
</reference>